<organism evidence="1 2">
    <name type="scientific">Cardiocondyla obscurior</name>
    <dbReference type="NCBI Taxonomy" id="286306"/>
    <lineage>
        <taxon>Eukaryota</taxon>
        <taxon>Metazoa</taxon>
        <taxon>Ecdysozoa</taxon>
        <taxon>Arthropoda</taxon>
        <taxon>Hexapoda</taxon>
        <taxon>Insecta</taxon>
        <taxon>Pterygota</taxon>
        <taxon>Neoptera</taxon>
        <taxon>Endopterygota</taxon>
        <taxon>Hymenoptera</taxon>
        <taxon>Apocrita</taxon>
        <taxon>Aculeata</taxon>
        <taxon>Formicoidea</taxon>
        <taxon>Formicidae</taxon>
        <taxon>Myrmicinae</taxon>
        <taxon>Cardiocondyla</taxon>
    </lineage>
</organism>
<proteinExistence type="predicted"/>
<dbReference type="AlphaFoldDB" id="A0AAW2FRF5"/>
<evidence type="ECO:0000313" key="2">
    <source>
        <dbReference type="Proteomes" id="UP001430953"/>
    </source>
</evidence>
<sequence>MQTESQTNLTEVLVCLLSFSSPVVNARHSFSHFFSFFFPPTLVNLSSSFPPSPLLPLYSLSKVNCNL</sequence>
<name>A0AAW2FRF5_9HYME</name>
<dbReference type="EMBL" id="JADYXP020000008">
    <property type="protein sequence ID" value="KAL0117670.1"/>
    <property type="molecule type" value="Genomic_DNA"/>
</dbReference>
<dbReference type="Proteomes" id="UP001430953">
    <property type="component" value="Unassembled WGS sequence"/>
</dbReference>
<accession>A0AAW2FRF5</accession>
<gene>
    <name evidence="1" type="ORF">PUN28_008818</name>
</gene>
<protein>
    <submittedName>
        <fullName evidence="1">Uncharacterized protein</fullName>
    </submittedName>
</protein>
<reference evidence="1 2" key="1">
    <citation type="submission" date="2023-03" db="EMBL/GenBank/DDBJ databases">
        <title>High recombination rates correlate with genetic variation in Cardiocondyla obscurior ants.</title>
        <authorList>
            <person name="Errbii M."/>
        </authorList>
    </citation>
    <scope>NUCLEOTIDE SEQUENCE [LARGE SCALE GENOMIC DNA]</scope>
    <source>
        <strain evidence="1">Alpha-2009</strain>
        <tissue evidence="1">Whole body</tissue>
    </source>
</reference>
<comment type="caution">
    <text evidence="1">The sequence shown here is derived from an EMBL/GenBank/DDBJ whole genome shotgun (WGS) entry which is preliminary data.</text>
</comment>
<evidence type="ECO:0000313" key="1">
    <source>
        <dbReference type="EMBL" id="KAL0117670.1"/>
    </source>
</evidence>
<keyword evidence="2" id="KW-1185">Reference proteome</keyword>